<dbReference type="RefSeq" id="XP_067079930.1">
    <property type="nucleotide sequence ID" value="XM_067223829.1"/>
</dbReference>
<evidence type="ECO:0000256" key="1">
    <source>
        <dbReference type="RuleBase" id="RU363019"/>
    </source>
</evidence>
<reference evidence="4" key="1">
    <citation type="submission" date="2016-09" db="EMBL/GenBank/DDBJ databases">
        <authorList>
            <person name="Hebert L."/>
            <person name="Moumen B."/>
        </authorList>
    </citation>
    <scope>NUCLEOTIDE SEQUENCE [LARGE SCALE GENOMIC DNA]</scope>
    <source>
        <strain evidence="4">OVI</strain>
    </source>
</reference>
<evidence type="ECO:0007829" key="7">
    <source>
        <dbReference type="PDB" id="9E5C"/>
    </source>
</evidence>
<comment type="caution">
    <text evidence="4">The sequence shown here is derived from an EMBL/GenBank/DDBJ whole genome shotgun (WGS) entry which is preliminary data.</text>
</comment>
<dbReference type="Proteomes" id="UP000195570">
    <property type="component" value="Unassembled WGS sequence"/>
</dbReference>
<dbReference type="PDB" id="9E2G">
    <property type="method" value="EM"/>
    <property type="resolution" value="2.80 A"/>
    <property type="chains" value="1C=1-282"/>
</dbReference>
<dbReference type="EMDB" id="EMD-47451"/>
<dbReference type="PANTHER" id="PTHR11071:SF527">
    <property type="entry name" value="PEPTIDYL-PROLYL CIS-TRANS ISOMERASE"/>
    <property type="match status" value="1"/>
</dbReference>
<accession>A0A1G4I9Z4</accession>
<dbReference type="EC" id="5.2.1.8" evidence="1"/>
<dbReference type="SUPFAM" id="SSF50891">
    <property type="entry name" value="Cyclophilin-like"/>
    <property type="match status" value="1"/>
</dbReference>
<sequence length="282" mass="30645">MSLSSTTINCLGCTTTQGSTASGTQYVSHRHRLQRTSCWMELACFNGFPETPSLSGSLVQQRHNLLDSVKSAGPPGPVFRVEFELFDDESPKTCANFRNLCAGRTTSRKGETYWFQGVVPSYRGTYFHKIIPQFCAQGGDLTMRVDNGANHLSSFGRGWFADEYKRRRMNEVGLLAMANNGPNSNGSQFFITTSDSNEKALNGRHVCFGRVVQGLKEFMHEVAPFGDSAGYPSRFIVVTDCGEGPLPATLGSTLPDKTPAADISEEGARECGRVSVKSPSGG</sequence>
<dbReference type="GO" id="GO:0005634">
    <property type="term" value="C:nucleus"/>
    <property type="evidence" value="ECO:0007669"/>
    <property type="project" value="TreeGrafter"/>
</dbReference>
<name>A0A1G4I9Z4_TRYEQ</name>
<evidence type="ECO:0007829" key="6">
    <source>
        <dbReference type="PDB" id="9E2G"/>
    </source>
</evidence>
<gene>
    <name evidence="4" type="ORF">TEOVI_000618200</name>
</gene>
<feature type="domain" description="PPIase cyclophilin-type" evidence="3">
    <location>
        <begin position="77"/>
        <end position="243"/>
    </location>
</feature>
<evidence type="ECO:0000313" key="4">
    <source>
        <dbReference type="EMBL" id="SCU68851.1"/>
    </source>
</evidence>
<reference evidence="6 7" key="2">
    <citation type="journal article" date="2025" name="Science">
        <title>Trypanosome doublet microtubule structures reveal flagellum assembly and motility mechanisms.</title>
        <authorList>
            <person name="Xia X."/>
            <person name="Shimogawa M.M."/>
            <person name="Wang H."/>
            <person name="Liu S."/>
            <person name="Wijono A."/>
            <person name="Langousis G."/>
            <person name="Kassem A.M."/>
            <person name="Wohlschlegel J.A."/>
            <person name="Hill K.L."/>
            <person name="Zhou Z.H."/>
        </authorList>
    </citation>
    <scope>STRUCTURE BY ELECTRON MICROSCOPY (2.80 ANGSTROMS)</scope>
</reference>
<dbReference type="PANTHER" id="PTHR11071">
    <property type="entry name" value="PEPTIDYL-PROLYL CIS-TRANS ISOMERASE"/>
    <property type="match status" value="1"/>
</dbReference>
<dbReference type="Pfam" id="PF00160">
    <property type="entry name" value="Pro_isomerase"/>
    <property type="match status" value="1"/>
</dbReference>
<dbReference type="GO" id="GO:0006457">
    <property type="term" value="P:protein folding"/>
    <property type="evidence" value="ECO:0007669"/>
    <property type="project" value="TreeGrafter"/>
</dbReference>
<dbReference type="PDB" id="9E5C">
    <property type="method" value="EM"/>
    <property type="resolution" value="3.20 A"/>
    <property type="chains" value="2D/2E/2F=1-282"/>
</dbReference>
<protein>
    <recommendedName>
        <fullName evidence="1">Peptidyl-prolyl cis-trans isomerase</fullName>
        <shortName evidence="1">PPIase</shortName>
        <ecNumber evidence="1">5.2.1.8</ecNumber>
    </recommendedName>
</protein>
<dbReference type="GO" id="GO:0003755">
    <property type="term" value="F:peptidyl-prolyl cis-trans isomerase activity"/>
    <property type="evidence" value="ECO:0007669"/>
    <property type="project" value="UniProtKB-UniRule"/>
</dbReference>
<dbReference type="GeneID" id="92380121"/>
<dbReference type="PROSITE" id="PS50072">
    <property type="entry name" value="CSA_PPIASE_2"/>
    <property type="match status" value="1"/>
</dbReference>
<keyword evidence="5" id="KW-1185">Reference proteome</keyword>
<keyword evidence="1 4" id="KW-0413">Isomerase</keyword>
<dbReference type="PRINTS" id="PR00153">
    <property type="entry name" value="CSAPPISMRASE"/>
</dbReference>
<dbReference type="GO" id="GO:0097014">
    <property type="term" value="C:ciliary plasm"/>
    <property type="evidence" value="ECO:0007669"/>
    <property type="project" value="TreeGrafter"/>
</dbReference>
<evidence type="ECO:0000313" key="5">
    <source>
        <dbReference type="Proteomes" id="UP000195570"/>
    </source>
</evidence>
<dbReference type="InterPro" id="IPR002130">
    <property type="entry name" value="Cyclophilin-type_PPIase_dom"/>
</dbReference>
<comment type="function">
    <text evidence="1">PPIases accelerate the folding of proteins. It catalyzes the cis-trans isomerization of proline imidic peptide bonds in oligopeptides.</text>
</comment>
<comment type="similarity">
    <text evidence="1">Belongs to the cyclophilin-type PPIase family.</text>
</comment>
<dbReference type="AlphaFoldDB" id="A0A1G4I9Z4"/>
<keyword evidence="1" id="KW-0697">Rotamase</keyword>
<dbReference type="VEuPathDB" id="TriTrypDB:TEOVI_000618200"/>
<evidence type="ECO:0000259" key="3">
    <source>
        <dbReference type="PROSITE" id="PS50072"/>
    </source>
</evidence>
<dbReference type="InterPro" id="IPR029000">
    <property type="entry name" value="Cyclophilin-like_dom_sf"/>
</dbReference>
<dbReference type="EMDB" id="EMD-47524"/>
<comment type="catalytic activity">
    <reaction evidence="1">
        <text>[protein]-peptidylproline (omega=180) = [protein]-peptidylproline (omega=0)</text>
        <dbReference type="Rhea" id="RHEA:16237"/>
        <dbReference type="Rhea" id="RHEA-COMP:10747"/>
        <dbReference type="Rhea" id="RHEA-COMP:10748"/>
        <dbReference type="ChEBI" id="CHEBI:83833"/>
        <dbReference type="ChEBI" id="CHEBI:83834"/>
        <dbReference type="EC" id="5.2.1.8"/>
    </reaction>
</comment>
<evidence type="ECO:0000256" key="2">
    <source>
        <dbReference type="SAM" id="MobiDB-lite"/>
    </source>
</evidence>
<feature type="region of interest" description="Disordered" evidence="2">
    <location>
        <begin position="247"/>
        <end position="282"/>
    </location>
</feature>
<proteinExistence type="evidence at protein level"/>
<organism evidence="4 5">
    <name type="scientific">Trypanosoma equiperdum</name>
    <dbReference type="NCBI Taxonomy" id="5694"/>
    <lineage>
        <taxon>Eukaryota</taxon>
        <taxon>Discoba</taxon>
        <taxon>Euglenozoa</taxon>
        <taxon>Kinetoplastea</taxon>
        <taxon>Metakinetoplastina</taxon>
        <taxon>Trypanosomatida</taxon>
        <taxon>Trypanosomatidae</taxon>
        <taxon>Trypanosoma</taxon>
    </lineage>
</organism>
<dbReference type="Gene3D" id="2.40.100.10">
    <property type="entry name" value="Cyclophilin-like"/>
    <property type="match status" value="1"/>
</dbReference>
<keyword evidence="6 7" id="KW-0002">3D-structure</keyword>
<dbReference type="GO" id="GO:0016018">
    <property type="term" value="F:cyclosporin A binding"/>
    <property type="evidence" value="ECO:0007669"/>
    <property type="project" value="TreeGrafter"/>
</dbReference>
<dbReference type="EMBL" id="CZPT02001086">
    <property type="protein sequence ID" value="SCU68851.1"/>
    <property type="molecule type" value="Genomic_DNA"/>
</dbReference>